<feature type="chain" id="PRO_5034757654" evidence="1">
    <location>
        <begin position="25"/>
        <end position="502"/>
    </location>
</feature>
<gene>
    <name evidence="2" type="ORF">D9758_003475</name>
</gene>
<dbReference type="AlphaFoldDB" id="A0A8H5LW04"/>
<dbReference type="OrthoDB" id="3129614at2759"/>
<feature type="signal peptide" evidence="1">
    <location>
        <begin position="1"/>
        <end position="24"/>
    </location>
</feature>
<accession>A0A8H5LW04</accession>
<dbReference type="Proteomes" id="UP000559256">
    <property type="component" value="Unassembled WGS sequence"/>
</dbReference>
<name>A0A8H5LW04_9AGAR</name>
<keyword evidence="3" id="KW-1185">Reference proteome</keyword>
<evidence type="ECO:0000313" key="3">
    <source>
        <dbReference type="Proteomes" id="UP000559256"/>
    </source>
</evidence>
<evidence type="ECO:0000313" key="2">
    <source>
        <dbReference type="EMBL" id="KAF5371603.1"/>
    </source>
</evidence>
<proteinExistence type="predicted"/>
<dbReference type="EMBL" id="JAACJM010000007">
    <property type="protein sequence ID" value="KAF5371603.1"/>
    <property type="molecule type" value="Genomic_DNA"/>
</dbReference>
<reference evidence="2 3" key="1">
    <citation type="journal article" date="2020" name="ISME J.">
        <title>Uncovering the hidden diversity of litter-decomposition mechanisms in mushroom-forming fungi.</title>
        <authorList>
            <person name="Floudas D."/>
            <person name="Bentzer J."/>
            <person name="Ahren D."/>
            <person name="Johansson T."/>
            <person name="Persson P."/>
            <person name="Tunlid A."/>
        </authorList>
    </citation>
    <scope>NUCLEOTIDE SEQUENCE [LARGE SCALE GENOMIC DNA]</scope>
    <source>
        <strain evidence="2 3">CBS 291.85</strain>
    </source>
</reference>
<sequence>MARWSLSLMVWTSVVITHIPRISCSFFSDNVFKSFPHIRVILASRPESHIRDSFRGLDSSEEVLSHIHPFHLDISSQETREDIRFYIEKKLSLIKERGFRDLCVQRGAAAELAKRASGLFIWAVVILNFLREYACTRLETILETDPPVNALSALTTLYQTALNSIAGSGGDIRRDLRILLGFIKFTRYDPSLLKGVDWTFLLQSLLESYNTGANWSSKLPVLRDKLSSLLVYDKSQHFQLIHKSLDDFLTDCSRCGDDWFLDKHEIYKNLASTCSKLLMSYLRSACMSNSVSSEKTVTQYGSKYWGYYYSIALQTGSQDNNVDIEAEVSHLLQWYCLRWVFYAVTRSDDGSREDVVINLSGGLIHLSENLDKTRNDPFAQLIHEAHRLSSALFTIPNCHSAQKENTILYFFHFLCAAYRKDMKILHQCYMPVFVQMAEGSRNYGDIIKAIKALDDYPPLLSEEDTPAEDIQIIGVPEVIEDKMMADVNWDLKKSLDDYILGR</sequence>
<comment type="caution">
    <text evidence="2">The sequence shown here is derived from an EMBL/GenBank/DDBJ whole genome shotgun (WGS) entry which is preliminary data.</text>
</comment>
<dbReference type="PANTHER" id="PTHR10039:SF14">
    <property type="entry name" value="NACHT DOMAIN-CONTAINING PROTEIN"/>
    <property type="match status" value="1"/>
</dbReference>
<protein>
    <submittedName>
        <fullName evidence="2">Uncharacterized protein</fullName>
    </submittedName>
</protein>
<organism evidence="2 3">
    <name type="scientific">Tetrapyrgos nigripes</name>
    <dbReference type="NCBI Taxonomy" id="182062"/>
    <lineage>
        <taxon>Eukaryota</taxon>
        <taxon>Fungi</taxon>
        <taxon>Dikarya</taxon>
        <taxon>Basidiomycota</taxon>
        <taxon>Agaricomycotina</taxon>
        <taxon>Agaricomycetes</taxon>
        <taxon>Agaricomycetidae</taxon>
        <taxon>Agaricales</taxon>
        <taxon>Marasmiineae</taxon>
        <taxon>Marasmiaceae</taxon>
        <taxon>Tetrapyrgos</taxon>
    </lineage>
</organism>
<evidence type="ECO:0000256" key="1">
    <source>
        <dbReference type="SAM" id="SignalP"/>
    </source>
</evidence>
<keyword evidence="1" id="KW-0732">Signal</keyword>
<dbReference type="PANTHER" id="PTHR10039">
    <property type="entry name" value="AMELOGENIN"/>
    <property type="match status" value="1"/>
</dbReference>